<dbReference type="Gene3D" id="1.10.101.10">
    <property type="entry name" value="PGBD-like superfamily/PGBD"/>
    <property type="match status" value="1"/>
</dbReference>
<dbReference type="EMBL" id="JBALHR010000016">
    <property type="protein sequence ID" value="MEH7830075.1"/>
    <property type="molecule type" value="Genomic_DNA"/>
</dbReference>
<evidence type="ECO:0000259" key="2">
    <source>
        <dbReference type="PROSITE" id="PS51724"/>
    </source>
</evidence>
<keyword evidence="4" id="KW-1185">Reference proteome</keyword>
<evidence type="ECO:0000256" key="1">
    <source>
        <dbReference type="SAM" id="SignalP"/>
    </source>
</evidence>
<dbReference type="InterPro" id="IPR036680">
    <property type="entry name" value="SPOR-like_sf"/>
</dbReference>
<dbReference type="Proteomes" id="UP001431963">
    <property type="component" value="Unassembled WGS sequence"/>
</dbReference>
<dbReference type="InterPro" id="IPR007730">
    <property type="entry name" value="SPOR-like_dom"/>
</dbReference>
<dbReference type="SUPFAM" id="SSF47090">
    <property type="entry name" value="PGBD-like"/>
    <property type="match status" value="1"/>
</dbReference>
<protein>
    <submittedName>
        <fullName evidence="3">Peptidoglycan-binding protein</fullName>
    </submittedName>
</protein>
<dbReference type="PROSITE" id="PS51724">
    <property type="entry name" value="SPOR"/>
    <property type="match status" value="1"/>
</dbReference>
<gene>
    <name evidence="3" type="ORF">V6590_18135</name>
</gene>
<dbReference type="Gene3D" id="2.40.10.120">
    <property type="match status" value="1"/>
</dbReference>
<dbReference type="RefSeq" id="WP_335425102.1">
    <property type="nucleotide sequence ID" value="NZ_JBALHR010000016.1"/>
</dbReference>
<feature type="signal peptide" evidence="1">
    <location>
        <begin position="1"/>
        <end position="20"/>
    </location>
</feature>
<dbReference type="Pfam" id="PF05036">
    <property type="entry name" value="SPOR"/>
    <property type="match status" value="1"/>
</dbReference>
<dbReference type="SUPFAM" id="SSF50494">
    <property type="entry name" value="Trypsin-like serine proteases"/>
    <property type="match status" value="1"/>
</dbReference>
<reference evidence="3" key="1">
    <citation type="submission" date="2024-02" db="EMBL/GenBank/DDBJ databases">
        <title>Genome sequences of strain Gemmobacter sp. JM10B15.</title>
        <authorList>
            <person name="Zhang M."/>
        </authorList>
    </citation>
    <scope>NUCLEOTIDE SEQUENCE</scope>
    <source>
        <strain evidence="3">JM10B15</strain>
    </source>
</reference>
<organism evidence="3 4">
    <name type="scientific">Gemmobacter denitrificans</name>
    <dbReference type="NCBI Taxonomy" id="3123040"/>
    <lineage>
        <taxon>Bacteria</taxon>
        <taxon>Pseudomonadati</taxon>
        <taxon>Pseudomonadota</taxon>
        <taxon>Alphaproteobacteria</taxon>
        <taxon>Rhodobacterales</taxon>
        <taxon>Paracoccaceae</taxon>
        <taxon>Gemmobacter</taxon>
    </lineage>
</organism>
<evidence type="ECO:0000313" key="4">
    <source>
        <dbReference type="Proteomes" id="UP001431963"/>
    </source>
</evidence>
<accession>A0ABU8BZD8</accession>
<dbReference type="InterPro" id="IPR002477">
    <property type="entry name" value="Peptidoglycan-bd-like"/>
</dbReference>
<comment type="caution">
    <text evidence="3">The sequence shown here is derived from an EMBL/GenBank/DDBJ whole genome shotgun (WGS) entry which is preliminary data.</text>
</comment>
<proteinExistence type="predicted"/>
<dbReference type="Pfam" id="PF13365">
    <property type="entry name" value="Trypsin_2"/>
    <property type="match status" value="1"/>
</dbReference>
<sequence>MTLRRHAICLLALLGSTALSPVSPFAPRPALAQDQAELWLQIEAVPDLAEAEERARAYGALFPDVAGFELGNGWHAIVLGPHLDREAAQARLRQLKSEGMIPRDAYVAESRSLGTPFWPAGLAAAPVAVATAEPEPSPEPIHAPDIATPIAEPAAPPPIVEETPAEARAAEAALSREDRQRLQTALQWFGFYAAKIDGAIGPGTRKSMAAWQEVNGLEPTGILTTMQRETLMAAYDQAQAALGLQTVTEPEAGIEITLPTALVEFDHYEPPFVHYRAKGNSGVRVILISQPGDQSTLYGLYDVLQTLEVVPLSGERQRSERSFTIDGRNGTVASHTYAELSKGLVKGYMLVWNPADDALLAPVLAAMRSSFRSVGDKALDPGLVPLDDDTRRGLMSGLEVRRPELSRSGFYVDAGGAVLTTVEAVEGCNRITLDLQTEAGVVFADAASGLALLKPKVTLAPPAVAEFLSGPGRAGAEIAASGYSYEDRLPAPTLTFGTLEETKGLDGEAGIARLAMTVLPGDAGGPVLDAAGTVIGMVMPRDPGAARQLPAEVTYAAQAAAIAPRLAEAGITPRASARSGALAPEDLNRLAEGMTVLVSCW</sequence>
<keyword evidence="1" id="KW-0732">Signal</keyword>
<dbReference type="InterPro" id="IPR036366">
    <property type="entry name" value="PGBDSf"/>
</dbReference>
<dbReference type="InterPro" id="IPR036365">
    <property type="entry name" value="PGBD-like_sf"/>
</dbReference>
<name>A0ABU8BZD8_9RHOB</name>
<dbReference type="InterPro" id="IPR009003">
    <property type="entry name" value="Peptidase_S1_PA"/>
</dbReference>
<feature type="domain" description="SPOR" evidence="2">
    <location>
        <begin position="32"/>
        <end position="109"/>
    </location>
</feature>
<evidence type="ECO:0000313" key="3">
    <source>
        <dbReference type="EMBL" id="MEH7830075.1"/>
    </source>
</evidence>
<dbReference type="SUPFAM" id="SSF110997">
    <property type="entry name" value="Sporulation related repeat"/>
    <property type="match status" value="1"/>
</dbReference>
<dbReference type="Pfam" id="PF01471">
    <property type="entry name" value="PG_binding_1"/>
    <property type="match status" value="1"/>
</dbReference>
<feature type="chain" id="PRO_5045569471" evidence="1">
    <location>
        <begin position="21"/>
        <end position="601"/>
    </location>
</feature>